<proteinExistence type="inferred from homology"/>
<accession>A0A9P7B9P4</accession>
<keyword evidence="5 14" id="KW-0812">Transmembrane</keyword>
<feature type="compositionally biased region" description="Basic and acidic residues" evidence="13">
    <location>
        <begin position="733"/>
        <end position="754"/>
    </location>
</feature>
<comment type="similarity">
    <text evidence="2">Belongs to the LETM1 family.</text>
</comment>
<feature type="region of interest" description="Disordered" evidence="13">
    <location>
        <begin position="705"/>
        <end position="754"/>
    </location>
</feature>
<dbReference type="PROSITE" id="PS51758">
    <property type="entry name" value="LETM1_RBD"/>
    <property type="match status" value="1"/>
</dbReference>
<evidence type="ECO:0000256" key="13">
    <source>
        <dbReference type="SAM" id="MobiDB-lite"/>
    </source>
</evidence>
<dbReference type="GO" id="GO:0043022">
    <property type="term" value="F:ribosome binding"/>
    <property type="evidence" value="ECO:0007669"/>
    <property type="project" value="InterPro"/>
</dbReference>
<dbReference type="PANTHER" id="PTHR14009:SF1">
    <property type="entry name" value="MITOCHONDRIAL PROTON_CALCIUM EXCHANGER PROTEIN"/>
    <property type="match status" value="1"/>
</dbReference>
<feature type="domain" description="EF-hand" evidence="15">
    <location>
        <begin position="650"/>
        <end position="685"/>
    </location>
</feature>
<evidence type="ECO:0000256" key="14">
    <source>
        <dbReference type="SAM" id="Phobius"/>
    </source>
</evidence>
<evidence type="ECO:0000256" key="5">
    <source>
        <dbReference type="ARBA" id="ARBA00022692"/>
    </source>
</evidence>
<evidence type="ECO:0000256" key="12">
    <source>
        <dbReference type="SAM" id="Coils"/>
    </source>
</evidence>
<dbReference type="PANTHER" id="PTHR14009">
    <property type="entry name" value="LEUCINE ZIPPER-EF-HAND CONTAINING TRANSMEMBRANE PROTEIN"/>
    <property type="match status" value="1"/>
</dbReference>
<keyword evidence="8 11" id="KW-0496">Mitochondrion</keyword>
<dbReference type="GO" id="GO:0005743">
    <property type="term" value="C:mitochondrial inner membrane"/>
    <property type="evidence" value="ECO:0007669"/>
    <property type="project" value="UniProtKB-SubCell"/>
</dbReference>
<feature type="domain" description="Letm1 RBD" evidence="16">
    <location>
        <begin position="239"/>
        <end position="528"/>
    </location>
</feature>
<dbReference type="GO" id="GO:0015297">
    <property type="term" value="F:antiporter activity"/>
    <property type="evidence" value="ECO:0007669"/>
    <property type="project" value="UniProtKB-KW"/>
</dbReference>
<dbReference type="GO" id="GO:0030003">
    <property type="term" value="P:intracellular monoatomic cation homeostasis"/>
    <property type="evidence" value="ECO:0007669"/>
    <property type="project" value="TreeGrafter"/>
</dbReference>
<reference evidence="17 18" key="1">
    <citation type="submission" date="2020-11" db="EMBL/GenBank/DDBJ databases">
        <title>Kefir isolates.</title>
        <authorList>
            <person name="Marcisauskas S."/>
            <person name="Kim Y."/>
            <person name="Blasche S."/>
        </authorList>
    </citation>
    <scope>NUCLEOTIDE SEQUENCE [LARGE SCALE GENOMIC DNA]</scope>
    <source>
        <strain evidence="17 18">KR</strain>
    </source>
</reference>
<comment type="subcellular location">
    <subcellularLocation>
        <location evidence="1">Mitochondrion inner membrane</location>
        <topology evidence="1">Single-pass membrane protein</topology>
    </subcellularLocation>
</comment>
<evidence type="ECO:0000256" key="9">
    <source>
        <dbReference type="ARBA" id="ARBA00023136"/>
    </source>
</evidence>
<feature type="transmembrane region" description="Helical" evidence="14">
    <location>
        <begin position="193"/>
        <end position="216"/>
    </location>
</feature>
<evidence type="ECO:0000256" key="1">
    <source>
        <dbReference type="ARBA" id="ARBA00004434"/>
    </source>
</evidence>
<dbReference type="EMBL" id="PUHQ01000007">
    <property type="protein sequence ID" value="KAG0665863.1"/>
    <property type="molecule type" value="Genomic_DNA"/>
</dbReference>
<dbReference type="Gene3D" id="1.10.238.10">
    <property type="entry name" value="EF-hand"/>
    <property type="match status" value="1"/>
</dbReference>
<feature type="region of interest" description="Disordered" evidence="13">
    <location>
        <begin position="1"/>
        <end position="29"/>
    </location>
</feature>
<evidence type="ECO:0000256" key="3">
    <source>
        <dbReference type="ARBA" id="ARBA00020557"/>
    </source>
</evidence>
<dbReference type="InterPro" id="IPR002048">
    <property type="entry name" value="EF_hand_dom"/>
</dbReference>
<dbReference type="SUPFAM" id="SSF47473">
    <property type="entry name" value="EF-hand"/>
    <property type="match status" value="1"/>
</dbReference>
<evidence type="ECO:0000256" key="11">
    <source>
        <dbReference type="PROSITE-ProRule" id="PRU01094"/>
    </source>
</evidence>
<keyword evidence="4" id="KW-0813">Transport</keyword>
<evidence type="ECO:0000256" key="8">
    <source>
        <dbReference type="ARBA" id="ARBA00023128"/>
    </source>
</evidence>
<feature type="compositionally biased region" description="Basic and acidic residues" evidence="13">
    <location>
        <begin position="476"/>
        <end position="515"/>
    </location>
</feature>
<dbReference type="InterPro" id="IPR044202">
    <property type="entry name" value="LETM1/MDM38-like"/>
</dbReference>
<feature type="compositionally biased region" description="Basic and acidic residues" evidence="13">
    <location>
        <begin position="110"/>
        <end position="130"/>
    </location>
</feature>
<evidence type="ECO:0000256" key="6">
    <source>
        <dbReference type="ARBA" id="ARBA00022792"/>
    </source>
</evidence>
<dbReference type="PROSITE" id="PS50222">
    <property type="entry name" value="EF_HAND_2"/>
    <property type="match status" value="1"/>
</dbReference>
<keyword evidence="7 14" id="KW-1133">Transmembrane helix</keyword>
<dbReference type="OrthoDB" id="275278at2759"/>
<feature type="region of interest" description="Disordered" evidence="13">
    <location>
        <begin position="84"/>
        <end position="130"/>
    </location>
</feature>
<dbReference type="Proteomes" id="UP000777482">
    <property type="component" value="Unassembled WGS sequence"/>
</dbReference>
<dbReference type="InterPro" id="IPR011992">
    <property type="entry name" value="EF-hand-dom_pair"/>
</dbReference>
<dbReference type="GO" id="GO:0005509">
    <property type="term" value="F:calcium ion binding"/>
    <property type="evidence" value="ECO:0007669"/>
    <property type="project" value="InterPro"/>
</dbReference>
<keyword evidence="9 14" id="KW-0472">Membrane</keyword>
<organism evidence="17 18">
    <name type="scientific">Rhodotorula mucilaginosa</name>
    <name type="common">Yeast</name>
    <name type="synonym">Rhodotorula rubra</name>
    <dbReference type="NCBI Taxonomy" id="5537"/>
    <lineage>
        <taxon>Eukaryota</taxon>
        <taxon>Fungi</taxon>
        <taxon>Dikarya</taxon>
        <taxon>Basidiomycota</taxon>
        <taxon>Pucciniomycotina</taxon>
        <taxon>Microbotryomycetes</taxon>
        <taxon>Sporidiobolales</taxon>
        <taxon>Sporidiobolaceae</taxon>
        <taxon>Rhodotorula</taxon>
    </lineage>
</organism>
<gene>
    <name evidence="17" type="ORF">C6P46_005957</name>
</gene>
<feature type="coiled-coil region" evidence="12">
    <location>
        <begin position="569"/>
        <end position="618"/>
    </location>
</feature>
<dbReference type="InterPro" id="IPR033122">
    <property type="entry name" value="LETM1-like_RBD"/>
</dbReference>
<keyword evidence="4" id="KW-0050">Antiport</keyword>
<feature type="compositionally biased region" description="Low complexity" evidence="13">
    <location>
        <begin position="97"/>
        <end position="109"/>
    </location>
</feature>
<name>A0A9P7B9P4_RHOMI</name>
<keyword evidence="12" id="KW-0175">Coiled coil</keyword>
<evidence type="ECO:0000313" key="18">
    <source>
        <dbReference type="Proteomes" id="UP000777482"/>
    </source>
</evidence>
<protein>
    <recommendedName>
        <fullName evidence="3">Mitochondrial proton/calcium exchanger protein</fullName>
    </recommendedName>
    <alternativeName>
        <fullName evidence="10">Leucine zipper-EF-hand-containing transmembrane protein 1</fullName>
    </alternativeName>
</protein>
<dbReference type="Pfam" id="PF07766">
    <property type="entry name" value="LETM1_RBD"/>
    <property type="match status" value="1"/>
</dbReference>
<evidence type="ECO:0000259" key="15">
    <source>
        <dbReference type="PROSITE" id="PS50222"/>
    </source>
</evidence>
<feature type="compositionally biased region" description="Basic and acidic residues" evidence="13">
    <location>
        <begin position="523"/>
        <end position="548"/>
    </location>
</feature>
<evidence type="ECO:0000256" key="2">
    <source>
        <dbReference type="ARBA" id="ARBA00009584"/>
    </source>
</evidence>
<feature type="compositionally biased region" description="Low complexity" evidence="13">
    <location>
        <begin position="705"/>
        <end position="731"/>
    </location>
</feature>
<feature type="compositionally biased region" description="Polar residues" evidence="13">
    <location>
        <begin position="18"/>
        <end position="29"/>
    </location>
</feature>
<evidence type="ECO:0000256" key="10">
    <source>
        <dbReference type="ARBA" id="ARBA00031360"/>
    </source>
</evidence>
<sequence length="754" mass="83519">MATPAPWNGLRSALHASRSPSTRCRGSTSSLLATPAHASPFVHARIAPQLYKVALAGRSSARAGIAVGGIYGQQQLRLLTSSRPFLAPDAPTPTPSPTKADAPAASATDASKEVAVADEKKGAVSTKKESKEKGTRVQRIWAVVKKEALHYWHGTRLLGKEIRISSRLLRRLIAGKKLTRREHRQLKRTTTDLLRLIPFSVFILIPFMELLLPVALKLFPNMLPSTFTDKFKEDEKKRKLLKVRLEMAKFLQETIRESGIKSPDKIKQSEEFKEFFRKVRSTGEEPSTEEVVRVARLFEDDLTLENLTRPQLVSMCRYMNINAFGTDIFLRFTIRNRLTKLKEDDRVIASEGLDALSPAELQAACQSRGIRTIGVSEEHLRSELQQWLDLHLHYGLSGTLLILSKAFAFNRAYGAEQAEGGGEIMRSLKDTLASLPDNLVNETELEVSSDSASYKQRLEVLQQQEELIEDEEEQEAKEAESRRLKKEAEEETKRAEAEKQREAEEASRAEAEKGQADAMLPESEVKEATKEEPAEAQEPEKAPEDVRMTSEQVQELGSALEILSAKSAVVKERSELRRLIAENEKAETEEGGQPNPLNKRLKSLLNKIEAQLQEYDASVGDRLNMFSTDHEGKIAAKDLKSALEVIAHRPDEKDIDVLLTKLDPDGDGWIPLDDILSLAAGEGLGILIEEETANSLQESAQAVKAAVADASPSSSSASTATSPSKPSTAGSKEGGEKEKKEDKPKLRKEDVVED</sequence>
<evidence type="ECO:0000256" key="7">
    <source>
        <dbReference type="ARBA" id="ARBA00022989"/>
    </source>
</evidence>
<keyword evidence="18" id="KW-1185">Reference proteome</keyword>
<evidence type="ECO:0000256" key="4">
    <source>
        <dbReference type="ARBA" id="ARBA00022449"/>
    </source>
</evidence>
<evidence type="ECO:0000259" key="16">
    <source>
        <dbReference type="PROSITE" id="PS51758"/>
    </source>
</evidence>
<feature type="region of interest" description="Disordered" evidence="13">
    <location>
        <begin position="467"/>
        <end position="553"/>
    </location>
</feature>
<evidence type="ECO:0000313" key="17">
    <source>
        <dbReference type="EMBL" id="KAG0665863.1"/>
    </source>
</evidence>
<keyword evidence="6" id="KW-0999">Mitochondrion inner membrane</keyword>
<dbReference type="AlphaFoldDB" id="A0A9P7B9P4"/>
<comment type="caution">
    <text evidence="17">The sequence shown here is derived from an EMBL/GenBank/DDBJ whole genome shotgun (WGS) entry which is preliminary data.</text>
</comment>